<evidence type="ECO:0000256" key="5">
    <source>
        <dbReference type="ARBA" id="ARBA00022692"/>
    </source>
</evidence>
<accession>A0A3E2TFM7</accession>
<evidence type="ECO:0000256" key="4">
    <source>
        <dbReference type="ARBA" id="ARBA00022519"/>
    </source>
</evidence>
<keyword evidence="4" id="KW-0997">Cell inner membrane</keyword>
<evidence type="ECO:0000256" key="2">
    <source>
        <dbReference type="ARBA" id="ARBA00022448"/>
    </source>
</evidence>
<comment type="subcellular location">
    <subcellularLocation>
        <location evidence="1">Cell inner membrane</location>
        <topology evidence="1">Multi-pass membrane protein</topology>
    </subcellularLocation>
</comment>
<sequence>MRKVLDKINRFLSAATLFVMLIFVIWQVFTRYILKSPSTWSEELVSFLFAWTTLFGASLIVSERDHMNIPAFVETKSPVFQKNVAIFSEIMIFLFSLFVLTYGGIRITKLALNQMTSSLGVAIGIFYIPLPFTGIINMIYSLMNIVDIAKGRVAFIQAESAAASSELIANQARVAKFENENDIDKLKENKSKTKKSDYKIPQNDDKLAFESNSNKGE</sequence>
<dbReference type="PANTHER" id="PTHR35011">
    <property type="entry name" value="2,3-DIKETO-L-GULONATE TRAP TRANSPORTER SMALL PERMEASE PROTEIN YIAM"/>
    <property type="match status" value="1"/>
</dbReference>
<evidence type="ECO:0000256" key="7">
    <source>
        <dbReference type="ARBA" id="ARBA00023136"/>
    </source>
</evidence>
<dbReference type="InterPro" id="IPR007387">
    <property type="entry name" value="TRAP_DctQ"/>
</dbReference>
<reference evidence="11 12" key="1">
    <citation type="submission" date="2018-08" db="EMBL/GenBank/DDBJ databases">
        <title>A genome reference for cultivated species of the human gut microbiota.</title>
        <authorList>
            <person name="Zou Y."/>
            <person name="Xue W."/>
            <person name="Luo G."/>
        </authorList>
    </citation>
    <scope>NUCLEOTIDE SEQUENCE [LARGE SCALE GENOMIC DNA]</scope>
    <source>
        <strain evidence="11 12">OF01-3</strain>
    </source>
</reference>
<proteinExistence type="inferred from homology"/>
<feature type="domain" description="Tripartite ATP-independent periplasmic transporters DctQ component" evidence="10">
    <location>
        <begin position="20"/>
        <end position="149"/>
    </location>
</feature>
<organism evidence="11 12">
    <name type="scientific">Anaerococcus nagyae</name>
    <dbReference type="NCBI Taxonomy" id="1755241"/>
    <lineage>
        <taxon>Bacteria</taxon>
        <taxon>Bacillati</taxon>
        <taxon>Bacillota</taxon>
        <taxon>Tissierellia</taxon>
        <taxon>Tissierellales</taxon>
        <taxon>Peptoniphilaceae</taxon>
        <taxon>Anaerococcus</taxon>
    </lineage>
</organism>
<dbReference type="PANTHER" id="PTHR35011:SF2">
    <property type="entry name" value="2,3-DIKETO-L-GULONATE TRAP TRANSPORTER SMALL PERMEASE PROTEIN YIAM"/>
    <property type="match status" value="1"/>
</dbReference>
<comment type="caution">
    <text evidence="11">The sequence shown here is derived from an EMBL/GenBank/DDBJ whole genome shotgun (WGS) entry which is preliminary data.</text>
</comment>
<evidence type="ECO:0000259" key="10">
    <source>
        <dbReference type="Pfam" id="PF04290"/>
    </source>
</evidence>
<dbReference type="EMBL" id="QVEU01000010">
    <property type="protein sequence ID" value="RGB74554.1"/>
    <property type="molecule type" value="Genomic_DNA"/>
</dbReference>
<keyword evidence="6 9" id="KW-1133">Transmembrane helix</keyword>
<dbReference type="RefSeq" id="WP_117522264.1">
    <property type="nucleotide sequence ID" value="NZ_QVEU01000010.1"/>
</dbReference>
<feature type="transmembrane region" description="Helical" evidence="9">
    <location>
        <begin position="12"/>
        <end position="29"/>
    </location>
</feature>
<dbReference type="Pfam" id="PF04290">
    <property type="entry name" value="DctQ"/>
    <property type="match status" value="1"/>
</dbReference>
<evidence type="ECO:0000256" key="1">
    <source>
        <dbReference type="ARBA" id="ARBA00004429"/>
    </source>
</evidence>
<protein>
    <submittedName>
        <fullName evidence="11">TRAP transporter small permease</fullName>
    </submittedName>
</protein>
<feature type="transmembrane region" description="Helical" evidence="9">
    <location>
        <begin position="44"/>
        <end position="62"/>
    </location>
</feature>
<evidence type="ECO:0000313" key="11">
    <source>
        <dbReference type="EMBL" id="RGB74554.1"/>
    </source>
</evidence>
<dbReference type="Proteomes" id="UP000261011">
    <property type="component" value="Unassembled WGS sequence"/>
</dbReference>
<dbReference type="OrthoDB" id="9814265at2"/>
<evidence type="ECO:0000256" key="8">
    <source>
        <dbReference type="ARBA" id="ARBA00038436"/>
    </source>
</evidence>
<name>A0A3E2TFM7_9FIRM</name>
<dbReference type="InterPro" id="IPR055348">
    <property type="entry name" value="DctQ"/>
</dbReference>
<comment type="similarity">
    <text evidence="8">Belongs to the TRAP transporter small permease family.</text>
</comment>
<gene>
    <name evidence="11" type="ORF">DXA39_08360</name>
</gene>
<keyword evidence="5 9" id="KW-0812">Transmembrane</keyword>
<feature type="transmembrane region" description="Helical" evidence="9">
    <location>
        <begin position="117"/>
        <end position="140"/>
    </location>
</feature>
<keyword evidence="12" id="KW-1185">Reference proteome</keyword>
<keyword evidence="7 9" id="KW-0472">Membrane</keyword>
<keyword evidence="2" id="KW-0813">Transport</keyword>
<dbReference type="GO" id="GO:0005886">
    <property type="term" value="C:plasma membrane"/>
    <property type="evidence" value="ECO:0007669"/>
    <property type="project" value="UniProtKB-SubCell"/>
</dbReference>
<dbReference type="GO" id="GO:0015740">
    <property type="term" value="P:C4-dicarboxylate transport"/>
    <property type="evidence" value="ECO:0007669"/>
    <property type="project" value="TreeGrafter"/>
</dbReference>
<feature type="transmembrane region" description="Helical" evidence="9">
    <location>
        <begin position="83"/>
        <end position="105"/>
    </location>
</feature>
<keyword evidence="3" id="KW-1003">Cell membrane</keyword>
<evidence type="ECO:0000256" key="9">
    <source>
        <dbReference type="SAM" id="Phobius"/>
    </source>
</evidence>
<evidence type="ECO:0000256" key="3">
    <source>
        <dbReference type="ARBA" id="ARBA00022475"/>
    </source>
</evidence>
<evidence type="ECO:0000313" key="12">
    <source>
        <dbReference type="Proteomes" id="UP000261011"/>
    </source>
</evidence>
<evidence type="ECO:0000256" key="6">
    <source>
        <dbReference type="ARBA" id="ARBA00022989"/>
    </source>
</evidence>
<dbReference type="AlphaFoldDB" id="A0A3E2TFM7"/>
<dbReference type="GO" id="GO:0022857">
    <property type="term" value="F:transmembrane transporter activity"/>
    <property type="evidence" value="ECO:0007669"/>
    <property type="project" value="TreeGrafter"/>
</dbReference>